<organism evidence="3 4">
    <name type="scientific">Parthenolecanium corni</name>
    <dbReference type="NCBI Taxonomy" id="536013"/>
    <lineage>
        <taxon>Eukaryota</taxon>
        <taxon>Metazoa</taxon>
        <taxon>Ecdysozoa</taxon>
        <taxon>Arthropoda</taxon>
        <taxon>Hexapoda</taxon>
        <taxon>Insecta</taxon>
        <taxon>Pterygota</taxon>
        <taxon>Neoptera</taxon>
        <taxon>Paraneoptera</taxon>
        <taxon>Hemiptera</taxon>
        <taxon>Sternorrhyncha</taxon>
        <taxon>Coccoidea</taxon>
        <taxon>Coccidae</taxon>
        <taxon>Parthenolecanium</taxon>
    </lineage>
</organism>
<feature type="compositionally biased region" description="Low complexity" evidence="1">
    <location>
        <begin position="77"/>
        <end position="91"/>
    </location>
</feature>
<evidence type="ECO:0000313" key="3">
    <source>
        <dbReference type="EMBL" id="KAK7603019.1"/>
    </source>
</evidence>
<evidence type="ECO:0000313" key="4">
    <source>
        <dbReference type="Proteomes" id="UP001367676"/>
    </source>
</evidence>
<dbReference type="AlphaFoldDB" id="A0AAN9Y996"/>
<feature type="chain" id="PRO_5042842453" evidence="2">
    <location>
        <begin position="27"/>
        <end position="125"/>
    </location>
</feature>
<gene>
    <name evidence="3" type="ORF">V9T40_003018</name>
</gene>
<accession>A0AAN9Y996</accession>
<dbReference type="Proteomes" id="UP001367676">
    <property type="component" value="Unassembled WGS sequence"/>
</dbReference>
<keyword evidence="2" id="KW-0732">Signal</keyword>
<name>A0AAN9Y996_9HEMI</name>
<dbReference type="EMBL" id="JBBCAQ010000006">
    <property type="protein sequence ID" value="KAK7603019.1"/>
    <property type="molecule type" value="Genomic_DNA"/>
</dbReference>
<comment type="caution">
    <text evidence="3">The sequence shown here is derived from an EMBL/GenBank/DDBJ whole genome shotgun (WGS) entry which is preliminary data.</text>
</comment>
<protein>
    <submittedName>
        <fullName evidence="3">Uncharacterized protein</fullName>
    </submittedName>
</protein>
<feature type="signal peptide" evidence="2">
    <location>
        <begin position="1"/>
        <end position="26"/>
    </location>
</feature>
<evidence type="ECO:0000256" key="2">
    <source>
        <dbReference type="SAM" id="SignalP"/>
    </source>
</evidence>
<reference evidence="3 4" key="1">
    <citation type="submission" date="2024-03" db="EMBL/GenBank/DDBJ databases">
        <title>Adaptation during the transition from Ophiocordyceps entomopathogen to insect associate is accompanied by gene loss and intensified selection.</title>
        <authorList>
            <person name="Ward C.M."/>
            <person name="Onetto C.A."/>
            <person name="Borneman A.R."/>
        </authorList>
    </citation>
    <scope>NUCLEOTIDE SEQUENCE [LARGE SCALE GENOMIC DNA]</scope>
    <source>
        <strain evidence="3">AWRI1</strain>
        <tissue evidence="3">Single Adult Female</tissue>
    </source>
</reference>
<proteinExistence type="predicted"/>
<evidence type="ECO:0000256" key="1">
    <source>
        <dbReference type="SAM" id="MobiDB-lite"/>
    </source>
</evidence>
<sequence length="125" mass="13406">MLSFNFLVVVSVVSLAALSAVTDATSQPMCVNKSKNPCKVKNGNQDITIQARPPRGAEAVACTIVHVTEGESRRPPKTGTQQQPQQPRGYPSMATAAHVLHRRPHFTYQLVGIECALDDAAVPVS</sequence>
<feature type="region of interest" description="Disordered" evidence="1">
    <location>
        <begin position="68"/>
        <end position="91"/>
    </location>
</feature>
<keyword evidence="4" id="KW-1185">Reference proteome</keyword>